<proteinExistence type="predicted"/>
<dbReference type="GO" id="GO:0008168">
    <property type="term" value="F:methyltransferase activity"/>
    <property type="evidence" value="ECO:0007669"/>
    <property type="project" value="UniProtKB-KW"/>
</dbReference>
<keyword evidence="2" id="KW-0808">Transferase</keyword>
<keyword evidence="2" id="KW-0489">Methyltransferase</keyword>
<dbReference type="Pfam" id="PF05430">
    <property type="entry name" value="Methyltransf_30"/>
    <property type="match status" value="1"/>
</dbReference>
<dbReference type="EMBL" id="SUTE01000062">
    <property type="protein sequence ID" value="MBE6505660.1"/>
    <property type="molecule type" value="Genomic_DNA"/>
</dbReference>
<evidence type="ECO:0000313" key="2">
    <source>
        <dbReference type="EMBL" id="MBE6505660.1"/>
    </source>
</evidence>
<dbReference type="InterPro" id="IPR029063">
    <property type="entry name" value="SAM-dependent_MTases_sf"/>
</dbReference>
<comment type="caution">
    <text evidence="2">The sequence shown here is derived from an EMBL/GenBank/DDBJ whole genome shotgun (WGS) entry which is preliminary data.</text>
</comment>
<accession>A0A8T3VLW0</accession>
<protein>
    <submittedName>
        <fullName evidence="2">SAM-dependent methyltransferase</fullName>
    </submittedName>
</protein>
<dbReference type="InterPro" id="IPR008471">
    <property type="entry name" value="MnmC-like_methylTransf"/>
</dbReference>
<name>A0A8T3VLW0_9EURY</name>
<feature type="domain" description="MnmC-like methyltransferase" evidence="1">
    <location>
        <begin position="171"/>
        <end position="269"/>
    </location>
</feature>
<dbReference type="RefSeq" id="WP_303737309.1">
    <property type="nucleotide sequence ID" value="NZ_SUTE01000062.1"/>
</dbReference>
<organism evidence="2 3">
    <name type="scientific">Methanobrevibacter millerae</name>
    <dbReference type="NCBI Taxonomy" id="230361"/>
    <lineage>
        <taxon>Archaea</taxon>
        <taxon>Methanobacteriati</taxon>
        <taxon>Methanobacteriota</taxon>
        <taxon>Methanomada group</taxon>
        <taxon>Methanobacteria</taxon>
        <taxon>Methanobacteriales</taxon>
        <taxon>Methanobacteriaceae</taxon>
        <taxon>Methanobrevibacter</taxon>
    </lineage>
</organism>
<evidence type="ECO:0000313" key="3">
    <source>
        <dbReference type="Proteomes" id="UP000762703"/>
    </source>
</evidence>
<evidence type="ECO:0000259" key="1">
    <source>
        <dbReference type="Pfam" id="PF05430"/>
    </source>
</evidence>
<dbReference type="AlphaFoldDB" id="A0A8T3VLW0"/>
<dbReference type="GO" id="GO:0032259">
    <property type="term" value="P:methylation"/>
    <property type="evidence" value="ECO:0007669"/>
    <property type="project" value="UniProtKB-KW"/>
</dbReference>
<sequence>MNYENTARVINDDIFDLINRCFDEERSSRNNEARLNFFDTYNNYFVLTDDGSYSINSKEINHKIETLHTSTGAISEAFEKFIKPMKFDYSNDIAILDICAGLGYNSSAAIDDFLKNSNDSHLTIDMVEISAATLACGLLVPSPIKAHDITRKAIEKELIKTGYATLELEKEEIPSNIDINVFIEDARQTVQNLKDNSYDAIFLDPFSQNMAPELFSLDFFKEFKRIIKDTGIVATYTSSAPVRAGFIEAGFYIGLGPIFGRKQGGTLASPSQEMLDTSLPKNDEIRIALSDVAIPFRDPGLNNSSDFILNERTEERHEKRHTEKISSAVKTPIFLGQEMDDEKLKRRVERNLTKMNIPSTTSPEAFYIIEIENNYTEKQDLKNNSRTRILDMAEKLKKVKNGDYSE</sequence>
<dbReference type="Gene3D" id="3.40.50.150">
    <property type="entry name" value="Vaccinia Virus protein VP39"/>
    <property type="match status" value="1"/>
</dbReference>
<gene>
    <name evidence="2" type="ORF">E7Z73_07985</name>
</gene>
<dbReference type="Proteomes" id="UP000762703">
    <property type="component" value="Unassembled WGS sequence"/>
</dbReference>
<dbReference type="CDD" id="cd02440">
    <property type="entry name" value="AdoMet_MTases"/>
    <property type="match status" value="1"/>
</dbReference>
<reference evidence="2" key="1">
    <citation type="submission" date="2019-04" db="EMBL/GenBank/DDBJ databases">
        <title>Evolution of Biomass-Degrading Anaerobic Consortia Revealed by Metagenomics.</title>
        <authorList>
            <person name="Peng X."/>
        </authorList>
    </citation>
    <scope>NUCLEOTIDE SEQUENCE</scope>
    <source>
        <strain evidence="2">SIG12</strain>
    </source>
</reference>
<dbReference type="PANTHER" id="PTHR39963">
    <property type="entry name" value="SLL0983 PROTEIN"/>
    <property type="match status" value="1"/>
</dbReference>
<dbReference type="PANTHER" id="PTHR39963:SF1">
    <property type="entry name" value="MNMC-LIKE METHYLTRANSFERASE DOMAIN-CONTAINING PROTEIN"/>
    <property type="match status" value="1"/>
</dbReference>
<dbReference type="SUPFAM" id="SSF53335">
    <property type="entry name" value="S-adenosyl-L-methionine-dependent methyltransferases"/>
    <property type="match status" value="1"/>
</dbReference>
<dbReference type="GO" id="GO:0016645">
    <property type="term" value="F:oxidoreductase activity, acting on the CH-NH group of donors"/>
    <property type="evidence" value="ECO:0007669"/>
    <property type="project" value="InterPro"/>
</dbReference>